<dbReference type="InterPro" id="IPR013320">
    <property type="entry name" value="ConA-like_dom_sf"/>
</dbReference>
<name>A0AA36C5S6_9BILA</name>
<dbReference type="Gene3D" id="2.60.120.200">
    <property type="match status" value="1"/>
</dbReference>
<protein>
    <recommendedName>
        <fullName evidence="2">Galectin</fullName>
    </recommendedName>
</protein>
<dbReference type="AlphaFoldDB" id="A0AA36C5S6"/>
<dbReference type="GO" id="GO:0005667">
    <property type="term" value="C:transcription regulator complex"/>
    <property type="evidence" value="ECO:0007669"/>
    <property type="project" value="TreeGrafter"/>
</dbReference>
<feature type="region of interest" description="Disordered" evidence="3">
    <location>
        <begin position="171"/>
        <end position="228"/>
    </location>
</feature>
<dbReference type="SMART" id="SM00908">
    <property type="entry name" value="Gal-bind_lectin"/>
    <property type="match status" value="1"/>
</dbReference>
<evidence type="ECO:0000313" key="6">
    <source>
        <dbReference type="EMBL" id="CAJ0560498.1"/>
    </source>
</evidence>
<organism evidence="6 7">
    <name type="scientific">Mesorhabditis spiculigera</name>
    <dbReference type="NCBI Taxonomy" id="96644"/>
    <lineage>
        <taxon>Eukaryota</taxon>
        <taxon>Metazoa</taxon>
        <taxon>Ecdysozoa</taxon>
        <taxon>Nematoda</taxon>
        <taxon>Chromadorea</taxon>
        <taxon>Rhabditida</taxon>
        <taxon>Rhabditina</taxon>
        <taxon>Rhabditomorpha</taxon>
        <taxon>Rhabditoidea</taxon>
        <taxon>Rhabditidae</taxon>
        <taxon>Mesorhabditinae</taxon>
        <taxon>Mesorhabditis</taxon>
    </lineage>
</organism>
<evidence type="ECO:0000256" key="1">
    <source>
        <dbReference type="ARBA" id="ARBA00022734"/>
    </source>
</evidence>
<dbReference type="PROSITE" id="PS51029">
    <property type="entry name" value="MADF"/>
    <property type="match status" value="1"/>
</dbReference>
<dbReference type="InterPro" id="IPR006578">
    <property type="entry name" value="MADF-dom"/>
</dbReference>
<dbReference type="CDD" id="cd00070">
    <property type="entry name" value="GLECT"/>
    <property type="match status" value="1"/>
</dbReference>
<dbReference type="InterPro" id="IPR039353">
    <property type="entry name" value="TF_Adf1"/>
</dbReference>
<evidence type="ECO:0000256" key="2">
    <source>
        <dbReference type="RuleBase" id="RU102079"/>
    </source>
</evidence>
<dbReference type="Pfam" id="PF10545">
    <property type="entry name" value="MADF_DNA_bdg"/>
    <property type="match status" value="1"/>
</dbReference>
<evidence type="ECO:0000256" key="3">
    <source>
        <dbReference type="SAM" id="MobiDB-lite"/>
    </source>
</evidence>
<feature type="domain" description="Galectin" evidence="5">
    <location>
        <begin position="341"/>
        <end position="466"/>
    </location>
</feature>
<feature type="compositionally biased region" description="Basic and acidic residues" evidence="3">
    <location>
        <begin position="173"/>
        <end position="195"/>
    </location>
</feature>
<dbReference type="SMART" id="SM00276">
    <property type="entry name" value="GLECT"/>
    <property type="match status" value="1"/>
</dbReference>
<keyword evidence="1 2" id="KW-0430">Lectin</keyword>
<dbReference type="Proteomes" id="UP001177023">
    <property type="component" value="Unassembled WGS sequence"/>
</dbReference>
<dbReference type="GO" id="GO:0005634">
    <property type="term" value="C:nucleus"/>
    <property type="evidence" value="ECO:0007669"/>
    <property type="project" value="TreeGrafter"/>
</dbReference>
<dbReference type="Pfam" id="PF00337">
    <property type="entry name" value="Gal-bind_lectin"/>
    <property type="match status" value="1"/>
</dbReference>
<feature type="non-terminal residue" evidence="6">
    <location>
        <position position="512"/>
    </location>
</feature>
<gene>
    <name evidence="6" type="ORF">MSPICULIGERA_LOCUS1574</name>
</gene>
<dbReference type="PANTHER" id="PTHR12243">
    <property type="entry name" value="MADF DOMAIN TRANSCRIPTION FACTOR"/>
    <property type="match status" value="1"/>
</dbReference>
<dbReference type="GO" id="GO:0006357">
    <property type="term" value="P:regulation of transcription by RNA polymerase II"/>
    <property type="evidence" value="ECO:0007669"/>
    <property type="project" value="TreeGrafter"/>
</dbReference>
<evidence type="ECO:0000259" key="4">
    <source>
        <dbReference type="PROSITE" id="PS51029"/>
    </source>
</evidence>
<dbReference type="InterPro" id="IPR001079">
    <property type="entry name" value="Galectin_CRD"/>
</dbReference>
<feature type="domain" description="MADF" evidence="4">
    <location>
        <begin position="49"/>
        <end position="132"/>
    </location>
</feature>
<dbReference type="GO" id="GO:0030246">
    <property type="term" value="F:carbohydrate binding"/>
    <property type="evidence" value="ECO:0007669"/>
    <property type="project" value="UniProtKB-UniRule"/>
</dbReference>
<dbReference type="EMBL" id="CATQJA010000451">
    <property type="protein sequence ID" value="CAJ0560498.1"/>
    <property type="molecule type" value="Genomic_DNA"/>
</dbReference>
<evidence type="ECO:0000259" key="5">
    <source>
        <dbReference type="PROSITE" id="PS51304"/>
    </source>
</evidence>
<evidence type="ECO:0000313" key="7">
    <source>
        <dbReference type="Proteomes" id="UP001177023"/>
    </source>
</evidence>
<keyword evidence="7" id="KW-1185">Reference proteome</keyword>
<comment type="caution">
    <text evidence="6">The sequence shown here is derived from an EMBL/GenBank/DDBJ whole genome shotgun (WGS) entry which is preliminary data.</text>
</comment>
<reference evidence="6" key="1">
    <citation type="submission" date="2023-06" db="EMBL/GenBank/DDBJ databases">
        <authorList>
            <person name="Delattre M."/>
        </authorList>
    </citation>
    <scope>NUCLEOTIDE SEQUENCE</scope>
    <source>
        <strain evidence="6">AF72</strain>
    </source>
</reference>
<proteinExistence type="predicted"/>
<accession>A0AA36C5S6</accession>
<feature type="compositionally biased region" description="Polar residues" evidence="3">
    <location>
        <begin position="197"/>
        <end position="228"/>
    </location>
</feature>
<dbReference type="SUPFAM" id="SSF49899">
    <property type="entry name" value="Concanavalin A-like lectins/glucanases"/>
    <property type="match status" value="1"/>
</dbReference>
<dbReference type="PROSITE" id="PS51304">
    <property type="entry name" value="GALECTIN"/>
    <property type="match status" value="1"/>
</dbReference>
<sequence length="512" mass="58073">MEESGATVEATEVDNETLNQLNAHFLATAAKGMVADVKTEQECHDFNYQLIQEVKKRPCLYDMNDDTYNNNTMRAAMWAEIGQRFSTSPDFVKTRWKTMRDRYKKEEKRWKAGKLTAWTFFQHLHFISPYLRARYPHDPEERSVDCQQSDEEGSPQPTLLDIIASTTAMAEEATVKADGPARKRVKYEEKEERPDTSVPSPLSINTASSPSATTAGQSTPVSMGSSAGTMQPYVKTEHNSSCSSSALAPPTWNRLQDEGAEMFGHMVAMKLATMPPKLREKTKIRLLTVMFEMEFGSDAPFLQGIVLNSKSGQRSRGETDFLQTSAQLQKMHSVHEPHVPFTLPMNEPPIPGSVIEVHGHHKHHEVFVVELLSGPHVVLHLSFRFHPHELVLNSSAHGNWAHEEKTHNPVPKHDHHFTLKIKVQTTHYDIEVDGHHVATFNHRYPFATVQALGVHGDVHIKDVHFQGFHFQNQWGNQHEFGHGGYQAYGTPSYVPPVFQDNHPHNTHYDPYR</sequence>
<dbReference type="SMART" id="SM00595">
    <property type="entry name" value="MADF"/>
    <property type="match status" value="1"/>
</dbReference>
<dbReference type="PANTHER" id="PTHR12243:SF66">
    <property type="entry name" value="MADF DOMAIN-CONTAINING PROTEIN"/>
    <property type="match status" value="1"/>
</dbReference>